<sequence length="418" mass="46683">MQPPVRQGPSGSALNSMRVPGAAPCGPLRPPVLPGQRQGPVVNATSRGPAGIVPPTVFRFQALGKSKNSTKPLNAHVPYANLKRHRAIPREIPREPPRETTMAVPSTSFSSMNFAAPNNLTSFPVFESATDVYVNAASGQVEKVGLDEHGNEIELEPNCKLFNYKCRVEGVDRTLLVPMPMDATEEDVMKILPESFSQFATMLKQNPPPPPPPPRQKVTVTPKPKQAESAPYLVNEKQYTRIQHRRVMRQRLEMSGRLPMQRQKYLHESRHLHAINRRRGHDGRFDPKLRPEEGEGPSTSDASSSRQVAQPLSRPVTTYAEIRPAQPLNGPPMYYGPSRIRVINQPVTNPPANLTPVTFASSVPSTSSAPTTSFHDFHDEPITSYHQYQQHVQYPDLYDHEGDREDLDRDPQQKFTDL</sequence>
<keyword evidence="2 6" id="KW-0805">Transcription regulation</keyword>
<comment type="subcellular location">
    <subcellularLocation>
        <location evidence="1 6">Nucleus</location>
    </subcellularLocation>
</comment>
<evidence type="ECO:0000313" key="9">
    <source>
        <dbReference type="Proteomes" id="UP000005237"/>
    </source>
</evidence>
<feature type="compositionally biased region" description="Basic residues" evidence="7">
    <location>
        <begin position="272"/>
        <end position="281"/>
    </location>
</feature>
<dbReference type="GO" id="GO:0003700">
    <property type="term" value="F:DNA-binding transcription factor activity"/>
    <property type="evidence" value="ECO:0007669"/>
    <property type="project" value="UniProtKB-UniRule"/>
</dbReference>
<feature type="compositionally biased region" description="Pro residues" evidence="7">
    <location>
        <begin position="206"/>
        <end position="215"/>
    </location>
</feature>
<dbReference type="GO" id="GO:0003677">
    <property type="term" value="F:DNA binding"/>
    <property type="evidence" value="ECO:0007669"/>
    <property type="project" value="UniProtKB-KW"/>
</dbReference>
<dbReference type="InterPro" id="IPR001289">
    <property type="entry name" value="NFYA"/>
</dbReference>
<dbReference type="EnsemblMetazoa" id="CJA09782.1">
    <property type="protein sequence ID" value="CJA09782.1"/>
    <property type="gene ID" value="WBGene00128988"/>
</dbReference>
<reference evidence="8" key="2">
    <citation type="submission" date="2022-06" db="UniProtKB">
        <authorList>
            <consortium name="EnsemblMetazoa"/>
        </authorList>
    </citation>
    <scope>IDENTIFICATION</scope>
    <source>
        <strain evidence="8">DF5081</strain>
    </source>
</reference>
<keyword evidence="9" id="KW-1185">Reference proteome</keyword>
<feature type="region of interest" description="Disordered" evidence="7">
    <location>
        <begin position="363"/>
        <end position="418"/>
    </location>
</feature>
<dbReference type="Gene3D" id="6.10.250.2430">
    <property type="match status" value="1"/>
</dbReference>
<dbReference type="Proteomes" id="UP000005237">
    <property type="component" value="Unassembled WGS sequence"/>
</dbReference>
<feature type="region of interest" description="Disordered" evidence="7">
    <location>
        <begin position="203"/>
        <end position="230"/>
    </location>
</feature>
<evidence type="ECO:0000313" key="8">
    <source>
        <dbReference type="EnsemblMetazoa" id="CJA09782.1"/>
    </source>
</evidence>
<keyword evidence="5 6" id="KW-0539">Nucleus</keyword>
<dbReference type="GO" id="GO:0005634">
    <property type="term" value="C:nucleus"/>
    <property type="evidence" value="ECO:0007669"/>
    <property type="project" value="UniProtKB-SubCell"/>
</dbReference>
<dbReference type="OMA" id="CTMDESA"/>
<evidence type="ECO:0000256" key="7">
    <source>
        <dbReference type="SAM" id="MobiDB-lite"/>
    </source>
</evidence>
<dbReference type="AlphaFoldDB" id="A0A8R1DSL2"/>
<keyword evidence="3 6" id="KW-0238">DNA-binding</keyword>
<feature type="compositionally biased region" description="Polar residues" evidence="7">
    <location>
        <begin position="297"/>
        <end position="310"/>
    </location>
</feature>
<evidence type="ECO:0000256" key="4">
    <source>
        <dbReference type="ARBA" id="ARBA00023163"/>
    </source>
</evidence>
<comment type="subunit">
    <text evidence="6">Heterotrimer.</text>
</comment>
<evidence type="ECO:0000256" key="2">
    <source>
        <dbReference type="ARBA" id="ARBA00023015"/>
    </source>
</evidence>
<evidence type="ECO:0000256" key="5">
    <source>
        <dbReference type="ARBA" id="ARBA00023242"/>
    </source>
</evidence>
<accession>A0A8R1DSL2</accession>
<evidence type="ECO:0000256" key="3">
    <source>
        <dbReference type="ARBA" id="ARBA00023125"/>
    </source>
</evidence>
<comment type="function">
    <text evidence="6">Component of the sequence-specific heterotrimeric transcription factor (NF-Y) which specifically recognizes a 5'-CCAAT-3' box motif found in the promoters of its target genes.</text>
</comment>
<evidence type="ECO:0000256" key="1">
    <source>
        <dbReference type="ARBA" id="ARBA00004123"/>
    </source>
</evidence>
<feature type="compositionally biased region" description="Basic and acidic residues" evidence="7">
    <location>
        <begin position="397"/>
        <end position="418"/>
    </location>
</feature>
<feature type="compositionally biased region" description="Basic and acidic residues" evidence="7">
    <location>
        <begin position="282"/>
        <end position="293"/>
    </location>
</feature>
<evidence type="ECO:0000256" key="6">
    <source>
        <dbReference type="RuleBase" id="RU367155"/>
    </source>
</evidence>
<feature type="compositionally biased region" description="Low complexity" evidence="7">
    <location>
        <begin position="363"/>
        <end position="374"/>
    </location>
</feature>
<dbReference type="PROSITE" id="PS51152">
    <property type="entry name" value="NFYA_HAP2_2"/>
    <property type="match status" value="1"/>
</dbReference>
<reference evidence="9" key="1">
    <citation type="submission" date="2010-08" db="EMBL/GenBank/DDBJ databases">
        <authorList>
            <consortium name="Caenorhabditis japonica Sequencing Consortium"/>
            <person name="Wilson R.K."/>
        </authorList>
    </citation>
    <scope>NUCLEOTIDE SEQUENCE [LARGE SCALE GENOMIC DNA]</scope>
    <source>
        <strain evidence="9">DF5081</strain>
    </source>
</reference>
<name>A0A8R1DSL2_CAEJA</name>
<dbReference type="Pfam" id="PF02045">
    <property type="entry name" value="CBFB_NFYA"/>
    <property type="match status" value="1"/>
</dbReference>
<dbReference type="SMART" id="SM00521">
    <property type="entry name" value="CBF"/>
    <property type="match status" value="1"/>
</dbReference>
<organism evidence="8 9">
    <name type="scientific">Caenorhabditis japonica</name>
    <dbReference type="NCBI Taxonomy" id="281687"/>
    <lineage>
        <taxon>Eukaryota</taxon>
        <taxon>Metazoa</taxon>
        <taxon>Ecdysozoa</taxon>
        <taxon>Nematoda</taxon>
        <taxon>Chromadorea</taxon>
        <taxon>Rhabditida</taxon>
        <taxon>Rhabditina</taxon>
        <taxon>Rhabditomorpha</taxon>
        <taxon>Rhabditoidea</taxon>
        <taxon>Rhabditidae</taxon>
        <taxon>Peloderinae</taxon>
        <taxon>Caenorhabditis</taxon>
    </lineage>
</organism>
<dbReference type="PRINTS" id="PR00616">
    <property type="entry name" value="CCAATSUBUNTB"/>
</dbReference>
<feature type="region of interest" description="Disordered" evidence="7">
    <location>
        <begin position="1"/>
        <end position="37"/>
    </location>
</feature>
<proteinExistence type="inferred from homology"/>
<comment type="similarity">
    <text evidence="6">Belongs to the NFYA/HAP2 subunit family.</text>
</comment>
<feature type="region of interest" description="Disordered" evidence="7">
    <location>
        <begin position="269"/>
        <end position="314"/>
    </location>
</feature>
<keyword evidence="4 6" id="KW-0804">Transcription</keyword>
<protein>
    <recommendedName>
        <fullName evidence="6">Nuclear transcription factor Y subunit</fullName>
    </recommendedName>
</protein>
<dbReference type="PANTHER" id="PTHR12632">
    <property type="entry name" value="TRANSCRIPTION FACTOR NF-Y ALPHA-RELATED"/>
    <property type="match status" value="1"/>
</dbReference>